<sequence>MTTTTTNLGAGSEDRVMATAQQILKSLNTPKEVREDMLLIFSSFDNRLSNITDLINENSDSAGVRFDAAEKVILQWDSSSSSSNADASRHSLPWEDSPDEAAEYLSAVDEILHLVADMSIRSDNKIMDRAETAIQMAMSRLEDEFRLVLIRNTVPLDSERLYGSIRRVSLSFAANDGEIGEEFESFAEVDSERGCFHERGPSFGDDLCVDLINPDAVMELKEIADRMINAGYEKECVQAYSNVRRDALDECLVILGVEKLSIEEVQKIEWKALDEKMKKWIQAVKITVRVLLNGEKRLCDQIFNGSNSIKEICFNETAKGCVMQLLNFAEAVAIGKRSSEKLFRILDMYDVLADALLEFEMMFTDEYMCTEAKGVLAGLGDAAKGTFLEFENAVKNEASKKPMQNGEIHPLTRYVMNYVKLLVDYSETLNSLLENDEDEADGLKSEDGELETMTPFAKRLLLLISSLESNLEEKSKLYEDGDAAKGTFLEFENAVKNEASKKPMQNGEIHPLTRYVMNYVKLLVDYSETLNSLLENDEDEADGLKSEDGELETMTPFAKRLLLLISSLESNLEEKSKLYEDGALHCIFLMNNNLYIVQKVKDSELRKLLGDNWVRKRRGSIRQYATSYLRTCWTKALHCLKDEGIGGSSNNASKVALKERFKSFNACFEDIYRIQTGWKVPDPQLREELRISISEKVIPAYRSFMGRFGSQLESGRHAGKYIKLTSCSSPYEKKEYIGYKDSQCRVHLNPDALRWSMEDKLKFWVVMGAWPHLSLLKTKVIPMNIKMAWG</sequence>
<name>A0A2P5XL26_GOSBA</name>
<evidence type="ECO:0000313" key="6">
    <source>
        <dbReference type="Proteomes" id="UP000239757"/>
    </source>
</evidence>
<keyword evidence="3" id="KW-0653">Protein transport</keyword>
<evidence type="ECO:0000313" key="5">
    <source>
        <dbReference type="EMBL" id="PPS04063.1"/>
    </source>
</evidence>
<dbReference type="Gene3D" id="1.20.1280.170">
    <property type="entry name" value="Exocyst complex component Exo70"/>
    <property type="match status" value="2"/>
</dbReference>
<dbReference type="GO" id="GO:0000145">
    <property type="term" value="C:exocyst"/>
    <property type="evidence" value="ECO:0007669"/>
    <property type="project" value="InterPro"/>
</dbReference>
<accession>A0A2P5XL26</accession>
<keyword evidence="2 3" id="KW-0813">Transport</keyword>
<dbReference type="InterPro" id="IPR004140">
    <property type="entry name" value="Exo70"/>
</dbReference>
<dbReference type="Pfam" id="PF20669">
    <property type="entry name" value="Exo70_N"/>
    <property type="match status" value="1"/>
</dbReference>
<proteinExistence type="inferred from homology"/>
<evidence type="ECO:0000256" key="3">
    <source>
        <dbReference type="RuleBase" id="RU365026"/>
    </source>
</evidence>
<comment type="similarity">
    <text evidence="1 3">Belongs to the EXO70 family.</text>
</comment>
<dbReference type="OrthoDB" id="1922221at2759"/>
<dbReference type="GO" id="GO:0006887">
    <property type="term" value="P:exocytosis"/>
    <property type="evidence" value="ECO:0007669"/>
    <property type="project" value="UniProtKB-KW"/>
</dbReference>
<dbReference type="InterPro" id="IPR016159">
    <property type="entry name" value="Cullin_repeat-like_dom_sf"/>
</dbReference>
<reference evidence="5 6" key="1">
    <citation type="submission" date="2015-01" db="EMBL/GenBank/DDBJ databases">
        <title>Genome of allotetraploid Gossypium barbadense reveals genomic plasticity and fiber elongation in cotton evolution.</title>
        <authorList>
            <person name="Chen X."/>
            <person name="Liu X."/>
            <person name="Zhao B."/>
            <person name="Zheng H."/>
            <person name="Hu Y."/>
            <person name="Lu G."/>
            <person name="Yang C."/>
            <person name="Chen J."/>
            <person name="Shan C."/>
            <person name="Zhang L."/>
            <person name="Zhou Y."/>
            <person name="Wang L."/>
            <person name="Guo W."/>
            <person name="Bai Y."/>
            <person name="Ruan J."/>
            <person name="Shangguan X."/>
            <person name="Mao Y."/>
            <person name="Jiang J."/>
            <person name="Zhu Y."/>
            <person name="Lei J."/>
            <person name="Kang H."/>
            <person name="Chen S."/>
            <person name="He X."/>
            <person name="Wang R."/>
            <person name="Wang Y."/>
            <person name="Chen J."/>
            <person name="Wang L."/>
            <person name="Yu S."/>
            <person name="Wang B."/>
            <person name="Wei J."/>
            <person name="Song S."/>
            <person name="Lu X."/>
            <person name="Gao Z."/>
            <person name="Gu W."/>
            <person name="Deng X."/>
            <person name="Ma D."/>
            <person name="Wang S."/>
            <person name="Liang W."/>
            <person name="Fang L."/>
            <person name="Cai C."/>
            <person name="Zhu X."/>
            <person name="Zhou B."/>
            <person name="Zhang Y."/>
            <person name="Chen Z."/>
            <person name="Xu S."/>
            <person name="Zhu R."/>
            <person name="Wang S."/>
            <person name="Zhang T."/>
            <person name="Zhao G."/>
        </authorList>
    </citation>
    <scope>NUCLEOTIDE SEQUENCE [LARGE SCALE GENOMIC DNA]</scope>
    <source>
        <strain evidence="6">cv. Xinhai21</strain>
        <tissue evidence="5">Leaf</tissue>
    </source>
</reference>
<dbReference type="InterPro" id="IPR046364">
    <property type="entry name" value="Exo70_C"/>
</dbReference>
<comment type="function">
    <text evidence="3">Component of the exocyst complex.</text>
</comment>
<evidence type="ECO:0000256" key="2">
    <source>
        <dbReference type="ARBA" id="ARBA00022448"/>
    </source>
</evidence>
<dbReference type="PANTHER" id="PTHR12542">
    <property type="entry name" value="EXOCYST COMPLEX PROTEIN EXO70"/>
    <property type="match status" value="1"/>
</dbReference>
<organism evidence="5 6">
    <name type="scientific">Gossypium barbadense</name>
    <name type="common">Sea Island cotton</name>
    <name type="synonym">Hibiscus barbadensis</name>
    <dbReference type="NCBI Taxonomy" id="3634"/>
    <lineage>
        <taxon>Eukaryota</taxon>
        <taxon>Viridiplantae</taxon>
        <taxon>Streptophyta</taxon>
        <taxon>Embryophyta</taxon>
        <taxon>Tracheophyta</taxon>
        <taxon>Spermatophyta</taxon>
        <taxon>Magnoliopsida</taxon>
        <taxon>eudicotyledons</taxon>
        <taxon>Gunneridae</taxon>
        <taxon>Pentapetalae</taxon>
        <taxon>rosids</taxon>
        <taxon>malvids</taxon>
        <taxon>Malvales</taxon>
        <taxon>Malvaceae</taxon>
        <taxon>Malvoideae</taxon>
        <taxon>Gossypium</taxon>
    </lineage>
</organism>
<dbReference type="Proteomes" id="UP000239757">
    <property type="component" value="Unassembled WGS sequence"/>
</dbReference>
<dbReference type="PANTHER" id="PTHR12542:SF142">
    <property type="entry name" value="EXOCYST SUBUNIT EXO70 FAMILY PROTEIN"/>
    <property type="match status" value="1"/>
</dbReference>
<evidence type="ECO:0000259" key="4">
    <source>
        <dbReference type="Pfam" id="PF03081"/>
    </source>
</evidence>
<dbReference type="GO" id="GO:0015031">
    <property type="term" value="P:protein transport"/>
    <property type="evidence" value="ECO:0007669"/>
    <property type="project" value="UniProtKB-KW"/>
</dbReference>
<dbReference type="SUPFAM" id="SSF74788">
    <property type="entry name" value="Cullin repeat-like"/>
    <property type="match status" value="2"/>
</dbReference>
<gene>
    <name evidence="5" type="ORF">GOBAR_AA16580</name>
</gene>
<feature type="domain" description="Exocyst complex subunit Exo70 C-terminal" evidence="4">
    <location>
        <begin position="278"/>
        <end position="480"/>
    </location>
</feature>
<feature type="domain" description="Exocyst complex subunit Exo70 C-terminal" evidence="4">
    <location>
        <begin position="481"/>
        <end position="725"/>
    </location>
</feature>
<dbReference type="AlphaFoldDB" id="A0A2P5XL26"/>
<dbReference type="EMBL" id="KZ664652">
    <property type="protein sequence ID" value="PPS04063.1"/>
    <property type="molecule type" value="Genomic_DNA"/>
</dbReference>
<dbReference type="Pfam" id="PF03081">
    <property type="entry name" value="Exo70_C"/>
    <property type="match status" value="2"/>
</dbReference>
<protein>
    <recommendedName>
        <fullName evidence="3">Exocyst subunit Exo70 family protein</fullName>
    </recommendedName>
</protein>
<dbReference type="GO" id="GO:0005546">
    <property type="term" value="F:phosphatidylinositol-4,5-bisphosphate binding"/>
    <property type="evidence" value="ECO:0007669"/>
    <property type="project" value="InterPro"/>
</dbReference>
<evidence type="ECO:0000256" key="1">
    <source>
        <dbReference type="ARBA" id="ARBA00006756"/>
    </source>
</evidence>
<keyword evidence="3" id="KW-0268">Exocytosis</keyword>